<name>A0A1U9KCG7_ACEAC</name>
<dbReference type="OrthoDB" id="9762369at2"/>
<dbReference type="PANTHER" id="PTHR43858">
    <property type="entry name" value="ENERGY-DEPENDENT TRANSLATIONAL THROTTLE PROTEIN ETTA"/>
    <property type="match status" value="1"/>
</dbReference>
<dbReference type="Pfam" id="PF12848">
    <property type="entry name" value="ABC_tran_Xtn"/>
    <property type="match status" value="1"/>
</dbReference>
<dbReference type="EC" id="3.6.1.-" evidence="12"/>
<dbReference type="InterPro" id="IPR022374">
    <property type="entry name" value="EttA"/>
</dbReference>
<keyword evidence="9 12" id="KW-0810">Translation regulation</keyword>
<evidence type="ECO:0000256" key="10">
    <source>
        <dbReference type="ARBA" id="ARBA00022884"/>
    </source>
</evidence>
<dbReference type="InterPro" id="IPR003593">
    <property type="entry name" value="AAA+_ATPase"/>
</dbReference>
<evidence type="ECO:0000256" key="8">
    <source>
        <dbReference type="ARBA" id="ARBA00022840"/>
    </source>
</evidence>
<dbReference type="NCBIfam" id="NF008775">
    <property type="entry name" value="PRK11819.1"/>
    <property type="match status" value="1"/>
</dbReference>
<evidence type="ECO:0000256" key="2">
    <source>
        <dbReference type="ARBA" id="ARBA00022490"/>
    </source>
</evidence>
<evidence type="ECO:0000256" key="5">
    <source>
        <dbReference type="ARBA" id="ARBA00022737"/>
    </source>
</evidence>
<accession>A0A1U9KCG7</accession>
<sequence length="559" mass="62045">MASYQYVYVMKDLTKSYPGGREVFKGITLSFMPGAKIGVLGVNGAGKSTLLKIMAGIDKEYGGEAWAAEGVKVGYLEQEPKLDPNLTVGENAAQGFGELKKAVDRFNEISARFAEPMDEDEMTSLLAEQADLQEKIDAGDGWELDRKLEIALDALRCPPADSPVEKLSGGERRRVALCRLLLEKPDLLLLDEPTNHLDAESVAWLEKTLRDYEGTVMVITHDRYFLDNVTNWILEIERGRGYPFEGNYSSWLEQKRKRLAQEEKEESGRQRALAAEQEWIASSPKARQAKSKARITKYEELLAKSNEKANGTAEIVITPGPRLGNVVIEAEDLCKGFGDQLLIDKLNFKLPPGGIVGVIGPNGAGKSTLFKMITGQEQPDGGKLTVGDTVELGYVDQSRDSLDDNKTVWEEISGGTDVIYLGKRAVASRAYVGAFNFKGADQQKKVGILSGGERNRVHLAKMLRKESNVILLDEPTNDLDVDTLRALEDALAEYPGCAVIISHDRWFLDRLATHILAFEGDSHVEWFEGNFQAYEEDKKRRLGDASVEPSRIKYRPLAR</sequence>
<dbReference type="PROSITE" id="PS00211">
    <property type="entry name" value="ABC_TRANSPORTER_1"/>
    <property type="match status" value="1"/>
</dbReference>
<comment type="similarity">
    <text evidence="1 12">Belongs to the ABC transporter superfamily. ABCF family. Translational throttle EttA subfamily.</text>
</comment>
<feature type="domain" description="ABC transporter" evidence="13">
    <location>
        <begin position="328"/>
        <end position="545"/>
    </location>
</feature>
<evidence type="ECO:0000256" key="1">
    <source>
        <dbReference type="ARBA" id="ARBA00005868"/>
    </source>
</evidence>
<evidence type="ECO:0000256" key="9">
    <source>
        <dbReference type="ARBA" id="ARBA00022845"/>
    </source>
</evidence>
<dbReference type="Gene3D" id="3.40.50.300">
    <property type="entry name" value="P-loop containing nucleotide triphosphate hydrolases"/>
    <property type="match status" value="2"/>
</dbReference>
<keyword evidence="2 12" id="KW-0963">Cytoplasm</keyword>
<dbReference type="NCBIfam" id="TIGR03719">
    <property type="entry name" value="ABC_ABC_ChvD"/>
    <property type="match status" value="1"/>
</dbReference>
<proteinExistence type="inferred from homology"/>
<dbReference type="FunFam" id="3.40.50.300:FF:000183">
    <property type="entry name" value="ABC transporter ATP-binding protein yjjK"/>
    <property type="match status" value="1"/>
</dbReference>
<dbReference type="GO" id="GO:0016887">
    <property type="term" value="F:ATP hydrolysis activity"/>
    <property type="evidence" value="ECO:0007669"/>
    <property type="project" value="UniProtKB-UniRule"/>
</dbReference>
<dbReference type="PANTHER" id="PTHR43858:SF1">
    <property type="entry name" value="ABC TRANSPORTER-RELATED PROTEIN"/>
    <property type="match status" value="1"/>
</dbReference>
<keyword evidence="4 12" id="KW-0699">rRNA-binding</keyword>
<reference evidence="14 15" key="1">
    <citation type="submission" date="2016-03" db="EMBL/GenBank/DDBJ databases">
        <title>Acetic acid bacteria sequencing.</title>
        <authorList>
            <person name="Brandt J."/>
            <person name="Jakob F."/>
            <person name="Vogel R.F."/>
        </authorList>
    </citation>
    <scope>NUCLEOTIDE SEQUENCE [LARGE SCALE GENOMIC DNA]</scope>
    <source>
        <strain evidence="14 15">TMW2.1153</strain>
    </source>
</reference>
<dbReference type="SUPFAM" id="SSF52540">
    <property type="entry name" value="P-loop containing nucleoside triphosphate hydrolases"/>
    <property type="match status" value="2"/>
</dbReference>
<dbReference type="STRING" id="435.A0U92_00155"/>
<dbReference type="eggNOG" id="COG0488">
    <property type="taxonomic scope" value="Bacteria"/>
</dbReference>
<comment type="caution">
    <text evidence="12">Lacks conserved residue(s) required for the propagation of feature annotation.</text>
</comment>
<dbReference type="RefSeq" id="WP_077811461.1">
    <property type="nucleotide sequence ID" value="NZ_CP014692.1"/>
</dbReference>
<dbReference type="InterPro" id="IPR003439">
    <property type="entry name" value="ABC_transporter-like_ATP-bd"/>
</dbReference>
<evidence type="ECO:0000313" key="14">
    <source>
        <dbReference type="EMBL" id="AQS83427.1"/>
    </source>
</evidence>
<dbReference type="FunFam" id="3.40.50.300:FF:000011">
    <property type="entry name" value="Putative ABC transporter ATP-binding component"/>
    <property type="match status" value="1"/>
</dbReference>
<dbReference type="GO" id="GO:0019843">
    <property type="term" value="F:rRNA binding"/>
    <property type="evidence" value="ECO:0007669"/>
    <property type="project" value="UniProtKB-UniRule"/>
</dbReference>
<feature type="region of interest" description="PtIM" evidence="12">
    <location>
        <begin position="246"/>
        <end position="326"/>
    </location>
</feature>
<keyword evidence="7 12" id="KW-0378">Hydrolase</keyword>
<evidence type="ECO:0000256" key="12">
    <source>
        <dbReference type="HAMAP-Rule" id="MF_00847"/>
    </source>
</evidence>
<organism evidence="14 15">
    <name type="scientific">Acetobacter aceti</name>
    <dbReference type="NCBI Taxonomy" id="435"/>
    <lineage>
        <taxon>Bacteria</taxon>
        <taxon>Pseudomonadati</taxon>
        <taxon>Pseudomonadota</taxon>
        <taxon>Alphaproteobacteria</taxon>
        <taxon>Acetobacterales</taxon>
        <taxon>Acetobacteraceae</taxon>
        <taxon>Acetobacter</taxon>
        <taxon>Acetobacter subgen. Acetobacter</taxon>
    </lineage>
</organism>
<evidence type="ECO:0000256" key="7">
    <source>
        <dbReference type="ARBA" id="ARBA00022801"/>
    </source>
</evidence>
<dbReference type="HAMAP" id="MF_00847">
    <property type="entry name" value="EttA"/>
    <property type="match status" value="1"/>
</dbReference>
<feature type="binding site" evidence="12">
    <location>
        <begin position="41"/>
        <end position="48"/>
    </location>
    <ligand>
        <name>ATP</name>
        <dbReference type="ChEBI" id="CHEBI:30616"/>
        <label>1</label>
    </ligand>
</feature>
<keyword evidence="6 12" id="KW-0547">Nucleotide-binding</keyword>
<dbReference type="KEGG" id="aace:A0U92_00155"/>
<keyword evidence="10 12" id="KW-0694">RNA-binding</keyword>
<keyword evidence="3 12" id="KW-0820">tRNA-binding</keyword>
<dbReference type="GO" id="GO:0006412">
    <property type="term" value="P:translation"/>
    <property type="evidence" value="ECO:0007669"/>
    <property type="project" value="UniProtKB-KW"/>
</dbReference>
<comment type="catalytic activity">
    <reaction evidence="12">
        <text>ATP + H2O = ADP + phosphate + H(+)</text>
        <dbReference type="Rhea" id="RHEA:13065"/>
        <dbReference type="ChEBI" id="CHEBI:15377"/>
        <dbReference type="ChEBI" id="CHEBI:15378"/>
        <dbReference type="ChEBI" id="CHEBI:30616"/>
        <dbReference type="ChEBI" id="CHEBI:43474"/>
        <dbReference type="ChEBI" id="CHEBI:456216"/>
    </reaction>
</comment>
<comment type="domain">
    <text evidence="12">The P-site tRNA interaction motif (PtIM domain) probably interacts with the P-site tRNA(fMet) as well as the 23S rRNA.</text>
</comment>
<keyword evidence="8 12" id="KW-0067">ATP-binding</keyword>
<evidence type="ECO:0000259" key="13">
    <source>
        <dbReference type="PROSITE" id="PS50893"/>
    </source>
</evidence>
<dbReference type="GO" id="GO:0043022">
    <property type="term" value="F:ribosome binding"/>
    <property type="evidence" value="ECO:0007669"/>
    <property type="project" value="UniProtKB-UniRule"/>
</dbReference>
<dbReference type="PROSITE" id="PS50893">
    <property type="entry name" value="ABC_TRANSPORTER_2"/>
    <property type="match status" value="2"/>
</dbReference>
<feature type="domain" description="ABC transporter" evidence="13">
    <location>
        <begin position="8"/>
        <end position="263"/>
    </location>
</feature>
<protein>
    <recommendedName>
        <fullName evidence="12">Energy-dependent translational throttle protein EttA</fullName>
        <ecNumber evidence="12">3.6.1.-</ecNumber>
    </recommendedName>
    <alternativeName>
        <fullName evidence="12">Translational regulatory factor EttA</fullName>
    </alternativeName>
</protein>
<evidence type="ECO:0000256" key="3">
    <source>
        <dbReference type="ARBA" id="ARBA00022555"/>
    </source>
</evidence>
<evidence type="ECO:0000256" key="11">
    <source>
        <dbReference type="ARBA" id="ARBA00022917"/>
    </source>
</evidence>
<gene>
    <name evidence="12" type="primary">ettA</name>
    <name evidence="14" type="ORF">A0U92_00155</name>
</gene>
<evidence type="ECO:0000256" key="6">
    <source>
        <dbReference type="ARBA" id="ARBA00022741"/>
    </source>
</evidence>
<dbReference type="InterPro" id="IPR032781">
    <property type="entry name" value="ABC_tran_Xtn"/>
</dbReference>
<dbReference type="AlphaFoldDB" id="A0A1U9KCG7"/>
<keyword evidence="5 12" id="KW-0677">Repeat</keyword>
<feature type="binding site" evidence="12">
    <location>
        <begin position="360"/>
        <end position="367"/>
    </location>
    <ligand>
        <name>ATP</name>
        <dbReference type="ChEBI" id="CHEBI:30616"/>
        <label>2</label>
    </ligand>
</feature>
<dbReference type="Pfam" id="PF00005">
    <property type="entry name" value="ABC_tran"/>
    <property type="match status" value="2"/>
</dbReference>
<keyword evidence="15" id="KW-1185">Reference proteome</keyword>
<comment type="subunit">
    <text evidence="12">Monomer. Probably contacts ribosomal proteins L1, L5, L33 and S7, the 16S and 23S rRNA and the P-site containing tRNA(fMet).</text>
</comment>
<comment type="function">
    <text evidence="12">A translation factor that gates the progression of the 70S ribosomal initiation complex (IC, containing tRNA(fMet) in the P-site) into the translation elongation cycle by using a mechanism sensitive to the ATP/ADP ratio. Binds to the 70S ribosome E-site where it modulates the state of the translating ribosome during subunit translocation. ATP hydrolysis probably frees it from the ribosome, which can enter the elongation phase.</text>
</comment>
<dbReference type="GO" id="GO:0000049">
    <property type="term" value="F:tRNA binding"/>
    <property type="evidence" value="ECO:0007669"/>
    <property type="project" value="UniProtKB-UniRule"/>
</dbReference>
<dbReference type="Proteomes" id="UP000188937">
    <property type="component" value="Chromosome"/>
</dbReference>
<dbReference type="EMBL" id="CP014692">
    <property type="protein sequence ID" value="AQS83427.1"/>
    <property type="molecule type" value="Genomic_DNA"/>
</dbReference>
<dbReference type="InterPro" id="IPR027417">
    <property type="entry name" value="P-loop_NTPase"/>
</dbReference>
<dbReference type="SMART" id="SM00382">
    <property type="entry name" value="AAA"/>
    <property type="match status" value="2"/>
</dbReference>
<comment type="subcellular location">
    <subcellularLocation>
        <location evidence="12">Cytoplasm</location>
    </subcellularLocation>
    <text evidence="12">Associates with ribosomes and polysomes.</text>
</comment>
<dbReference type="GO" id="GO:0005524">
    <property type="term" value="F:ATP binding"/>
    <property type="evidence" value="ECO:0007669"/>
    <property type="project" value="UniProtKB-UniRule"/>
</dbReference>
<dbReference type="CDD" id="cd03221">
    <property type="entry name" value="ABCF_EF-3"/>
    <property type="match status" value="2"/>
</dbReference>
<comment type="domain">
    <text evidence="12">The arm domain is inserted in the first ABC transporter domain. Probably contacts ribosomal protein L1.</text>
</comment>
<evidence type="ECO:0000256" key="4">
    <source>
        <dbReference type="ARBA" id="ARBA00022730"/>
    </source>
</evidence>
<evidence type="ECO:0000313" key="15">
    <source>
        <dbReference type="Proteomes" id="UP000188937"/>
    </source>
</evidence>
<dbReference type="GO" id="GO:0005737">
    <property type="term" value="C:cytoplasm"/>
    <property type="evidence" value="ECO:0007669"/>
    <property type="project" value="UniProtKB-SubCell"/>
</dbReference>
<keyword evidence="11 12" id="KW-0648">Protein biosynthesis</keyword>
<dbReference type="GO" id="GO:0045900">
    <property type="term" value="P:negative regulation of translational elongation"/>
    <property type="evidence" value="ECO:0007669"/>
    <property type="project" value="UniProtKB-UniRule"/>
</dbReference>
<dbReference type="InterPro" id="IPR017871">
    <property type="entry name" value="ABC_transporter-like_CS"/>
</dbReference>